<dbReference type="EMBL" id="CP013290">
    <property type="protein sequence ID" value="APH00451.1"/>
    <property type="molecule type" value="Genomic_DNA"/>
</dbReference>
<dbReference type="AlphaFoldDB" id="A0A1L3MDH2"/>
<dbReference type="RefSeq" id="WP_072623624.1">
    <property type="nucleotide sequence ID" value="NZ_CP013290.1"/>
</dbReference>
<evidence type="ECO:0000313" key="4">
    <source>
        <dbReference type="Proteomes" id="UP000182938"/>
    </source>
</evidence>
<dbReference type="KEGG" id="jte:ASJ30_01990"/>
<feature type="transmembrane region" description="Helical" evidence="1">
    <location>
        <begin position="162"/>
        <end position="178"/>
    </location>
</feature>
<dbReference type="PANTHER" id="PTHR23028">
    <property type="entry name" value="ACETYLTRANSFERASE"/>
    <property type="match status" value="1"/>
</dbReference>
<dbReference type="GO" id="GO:0009103">
    <property type="term" value="P:lipopolysaccharide biosynthetic process"/>
    <property type="evidence" value="ECO:0007669"/>
    <property type="project" value="TreeGrafter"/>
</dbReference>
<feature type="transmembrane region" description="Helical" evidence="1">
    <location>
        <begin position="21"/>
        <end position="41"/>
    </location>
</feature>
<organism evidence="3 4">
    <name type="scientific">Janibacter indicus</name>
    <dbReference type="NCBI Taxonomy" id="857417"/>
    <lineage>
        <taxon>Bacteria</taxon>
        <taxon>Bacillati</taxon>
        <taxon>Actinomycetota</taxon>
        <taxon>Actinomycetes</taxon>
        <taxon>Micrococcales</taxon>
        <taxon>Intrasporangiaceae</taxon>
        <taxon>Janibacter</taxon>
    </lineage>
</organism>
<keyword evidence="1" id="KW-0472">Membrane</keyword>
<dbReference type="GO" id="GO:0016020">
    <property type="term" value="C:membrane"/>
    <property type="evidence" value="ECO:0007669"/>
    <property type="project" value="TreeGrafter"/>
</dbReference>
<feature type="domain" description="Acyltransferase 3" evidence="2">
    <location>
        <begin position="24"/>
        <end position="359"/>
    </location>
</feature>
<keyword evidence="1" id="KW-0812">Transmembrane</keyword>
<dbReference type="InterPro" id="IPR050879">
    <property type="entry name" value="Acyltransferase_3"/>
</dbReference>
<gene>
    <name evidence="3" type="ORF">ASJ30_01990</name>
</gene>
<dbReference type="Proteomes" id="UP000182938">
    <property type="component" value="Chromosome"/>
</dbReference>
<evidence type="ECO:0000256" key="1">
    <source>
        <dbReference type="SAM" id="Phobius"/>
    </source>
</evidence>
<keyword evidence="4" id="KW-1185">Reference proteome</keyword>
<dbReference type="Pfam" id="PF01757">
    <property type="entry name" value="Acyl_transf_3"/>
    <property type="match status" value="1"/>
</dbReference>
<evidence type="ECO:0000259" key="2">
    <source>
        <dbReference type="Pfam" id="PF01757"/>
    </source>
</evidence>
<dbReference type="PANTHER" id="PTHR23028:SF53">
    <property type="entry name" value="ACYL_TRANSF_3 DOMAIN-CONTAINING PROTEIN"/>
    <property type="match status" value="1"/>
</dbReference>
<feature type="transmembrane region" description="Helical" evidence="1">
    <location>
        <begin position="249"/>
        <end position="268"/>
    </location>
</feature>
<evidence type="ECO:0000313" key="3">
    <source>
        <dbReference type="EMBL" id="APH00451.1"/>
    </source>
</evidence>
<feature type="transmembrane region" description="Helical" evidence="1">
    <location>
        <begin position="47"/>
        <end position="69"/>
    </location>
</feature>
<feature type="transmembrane region" description="Helical" evidence="1">
    <location>
        <begin position="219"/>
        <end position="237"/>
    </location>
</feature>
<dbReference type="SUPFAM" id="SSF52266">
    <property type="entry name" value="SGNH hydrolase"/>
    <property type="match status" value="1"/>
</dbReference>
<name>A0A1L3MDH2_9MICO</name>
<dbReference type="GO" id="GO:0016747">
    <property type="term" value="F:acyltransferase activity, transferring groups other than amino-acyl groups"/>
    <property type="evidence" value="ECO:0007669"/>
    <property type="project" value="InterPro"/>
</dbReference>
<sequence length="671" mass="74605">MPGATQTIDEELRVVRSRLGYSPALDGVRGLFMLCFMAYHFGVDQLAGMWVCINLFFVLSAFLITRLLVEERVQRGDIDVWGFYRRRARRLLPGLFLVLTFVLVYAVLWADDAVRRKIGGDVLATLGYVMNWRLIVEGDQYFGTQGGASPLRHAWTLAIEEQFYVLVPFVILGLMLWVRTRRRMTLVLLAGAVASAVWTAVVGFHDASDYPRVYYGTDTRAQALFIGAALGVWLAPGRSGAFPSFPRPVVAVAGIVGVVSSVFSFVVVGPYSGWMFNLGGMFFFALGSALLVIACVDERPSWVRTVFGWRPLAHVGRLSYGLYLWHWPIWLAAGNGRITDNAIVEFVMCSVLTVVIAQLSYQYVERPVIKRGVRGLVPSLRTPAVAAVLPIVLIAGGGLAVARTAPSAEPGADTAEVVPQGPPPKIVASQPAYREGSPARIGVYGDSVPFFLTERFPQETFPGVGLDNYSREGCDLLSEPMSWAPGFQMGNDEQCTAMKKEWPQRFEERGDDVLLVWASPLLAVPHVVDGERLWLDDPDYLALIRERLDTVRKEALDAGAKQVQIVNVPCRKPVEDSIPEEFRVVFDSSPEIVKEYKEPQQINRLVKQWADSHDDVEMIDLHKALCSDGYPEEIGGIQVFNDYLHFSPEATPMIWDHVLGQVSRNYARAES</sequence>
<dbReference type="InterPro" id="IPR002656">
    <property type="entry name" value="Acyl_transf_3_dom"/>
</dbReference>
<protein>
    <recommendedName>
        <fullName evidence="2">Acyltransferase 3 domain-containing protein</fullName>
    </recommendedName>
</protein>
<feature type="transmembrane region" description="Helical" evidence="1">
    <location>
        <begin position="384"/>
        <end position="402"/>
    </location>
</feature>
<accession>A0A1L3MDH2</accession>
<feature type="transmembrane region" description="Helical" evidence="1">
    <location>
        <begin position="90"/>
        <end position="110"/>
    </location>
</feature>
<keyword evidence="1" id="KW-1133">Transmembrane helix</keyword>
<feature type="transmembrane region" description="Helical" evidence="1">
    <location>
        <begin position="274"/>
        <end position="296"/>
    </location>
</feature>
<feature type="transmembrane region" description="Helical" evidence="1">
    <location>
        <begin position="185"/>
        <end position="204"/>
    </location>
</feature>
<feature type="transmembrane region" description="Helical" evidence="1">
    <location>
        <begin position="342"/>
        <end position="364"/>
    </location>
</feature>
<proteinExistence type="predicted"/>
<reference evidence="3 4" key="1">
    <citation type="submission" date="2015-11" db="EMBL/GenBank/DDBJ databases">
        <authorList>
            <person name="Zhang Y."/>
            <person name="Guo Z."/>
        </authorList>
    </citation>
    <scope>NUCLEOTIDE SEQUENCE [LARGE SCALE GENOMIC DNA]</scope>
    <source>
        <strain evidence="3 4">YFY001</strain>
    </source>
</reference>